<accession>A0A0G4F7A1</accession>
<dbReference type="Gene3D" id="2.130.10.10">
    <property type="entry name" value="YVTN repeat-like/Quinoprotein amine dehydrogenase"/>
    <property type="match status" value="1"/>
</dbReference>
<feature type="compositionally biased region" description="Acidic residues" evidence="1">
    <location>
        <begin position="31"/>
        <end position="50"/>
    </location>
</feature>
<protein>
    <submittedName>
        <fullName evidence="2">Uncharacterized protein</fullName>
    </submittedName>
</protein>
<name>A0A0G4F7A1_9ALVE</name>
<evidence type="ECO:0000313" key="2">
    <source>
        <dbReference type="EMBL" id="CEM08529.1"/>
    </source>
</evidence>
<dbReference type="VEuPathDB" id="CryptoDB:Cvel_2926"/>
<dbReference type="EMBL" id="CDMZ01000176">
    <property type="protein sequence ID" value="CEM08529.1"/>
    <property type="molecule type" value="Genomic_DNA"/>
</dbReference>
<dbReference type="InterPro" id="IPR036322">
    <property type="entry name" value="WD40_repeat_dom_sf"/>
</dbReference>
<proteinExistence type="predicted"/>
<dbReference type="SUPFAM" id="SSF50978">
    <property type="entry name" value="WD40 repeat-like"/>
    <property type="match status" value="1"/>
</dbReference>
<sequence length="137" mass="15480">MAFEYTIDDDGNLTIIEFTVQPAEVHRVDNDDASDYSEEEEESGDDDASDYSEGRNNNLADKSVHIWDSRKFEKVQYGQLHRHRQLVTGLRSDALRCVSCSLDGSIKVSSLIRGEGPSIQKSASREFDFILKSESEE</sequence>
<reference evidence="2" key="1">
    <citation type="submission" date="2014-11" db="EMBL/GenBank/DDBJ databases">
        <authorList>
            <person name="Otto D Thomas"/>
            <person name="Naeem Raeece"/>
        </authorList>
    </citation>
    <scope>NUCLEOTIDE SEQUENCE</scope>
</reference>
<feature type="region of interest" description="Disordered" evidence="1">
    <location>
        <begin position="26"/>
        <end position="57"/>
    </location>
</feature>
<evidence type="ECO:0000256" key="1">
    <source>
        <dbReference type="SAM" id="MobiDB-lite"/>
    </source>
</evidence>
<dbReference type="AlphaFoldDB" id="A0A0G4F7A1"/>
<dbReference type="InterPro" id="IPR015943">
    <property type="entry name" value="WD40/YVTN_repeat-like_dom_sf"/>
</dbReference>
<organism evidence="2">
    <name type="scientific">Chromera velia CCMP2878</name>
    <dbReference type="NCBI Taxonomy" id="1169474"/>
    <lineage>
        <taxon>Eukaryota</taxon>
        <taxon>Sar</taxon>
        <taxon>Alveolata</taxon>
        <taxon>Colpodellida</taxon>
        <taxon>Chromeraceae</taxon>
        <taxon>Chromera</taxon>
    </lineage>
</organism>
<gene>
    <name evidence="2" type="ORF">Cvel_2926</name>
</gene>